<keyword evidence="4 10" id="KW-0812">Transmembrane</keyword>
<dbReference type="GO" id="GO:0043952">
    <property type="term" value="P:protein transport by the Sec complex"/>
    <property type="evidence" value="ECO:0007669"/>
    <property type="project" value="UniProtKB-UniRule"/>
</dbReference>
<evidence type="ECO:0000256" key="2">
    <source>
        <dbReference type="ARBA" id="ARBA00005751"/>
    </source>
</evidence>
<evidence type="ECO:0000256" key="13">
    <source>
        <dbReference type="RuleBase" id="RU004349"/>
    </source>
</evidence>
<evidence type="ECO:0000256" key="11">
    <source>
        <dbReference type="RuleBase" id="RU000537"/>
    </source>
</evidence>
<feature type="transmembrane region" description="Helical" evidence="10">
    <location>
        <begin position="184"/>
        <end position="207"/>
    </location>
</feature>
<dbReference type="PROSITE" id="PS00755">
    <property type="entry name" value="SECY_1"/>
    <property type="match status" value="1"/>
</dbReference>
<dbReference type="Pfam" id="PF00344">
    <property type="entry name" value="SecY"/>
    <property type="match status" value="1"/>
</dbReference>
<dbReference type="InterPro" id="IPR002208">
    <property type="entry name" value="SecY/SEC61-alpha"/>
</dbReference>
<dbReference type="NCBIfam" id="TIGR00967">
    <property type="entry name" value="3a0501s007"/>
    <property type="match status" value="1"/>
</dbReference>
<name>A0A9D2GUF8_9BACT</name>
<keyword evidence="6 10" id="KW-1133">Transmembrane helix</keyword>
<keyword evidence="3 10" id="KW-0813">Transport</keyword>
<feature type="transmembrane region" description="Helical" evidence="10">
    <location>
        <begin position="114"/>
        <end position="134"/>
    </location>
</feature>
<protein>
    <recommendedName>
        <fullName evidence="9 10">Protein translocase subunit SecY</fullName>
    </recommendedName>
</protein>
<dbReference type="GO" id="GO:0065002">
    <property type="term" value="P:intracellular protein transmembrane transport"/>
    <property type="evidence" value="ECO:0007669"/>
    <property type="project" value="UniProtKB-UniRule"/>
</dbReference>
<dbReference type="HAMAP" id="MF_01465">
    <property type="entry name" value="SecY"/>
    <property type="match status" value="1"/>
</dbReference>
<gene>
    <name evidence="10 14" type="primary">secY</name>
    <name evidence="14" type="ORF">H9804_05765</name>
</gene>
<keyword evidence="10" id="KW-1003">Cell membrane</keyword>
<evidence type="ECO:0000256" key="6">
    <source>
        <dbReference type="ARBA" id="ARBA00022989"/>
    </source>
</evidence>
<dbReference type="FunFam" id="1.10.3370.10:FF:000001">
    <property type="entry name" value="Preprotein translocase subunit SecY"/>
    <property type="match status" value="1"/>
</dbReference>
<dbReference type="PROSITE" id="PS00756">
    <property type="entry name" value="SECY_2"/>
    <property type="match status" value="1"/>
</dbReference>
<keyword evidence="8 10" id="KW-0472">Membrane</keyword>
<proteinExistence type="inferred from homology"/>
<keyword evidence="5 10" id="KW-0653">Protein transport</keyword>
<evidence type="ECO:0000256" key="10">
    <source>
        <dbReference type="HAMAP-Rule" id="MF_01465"/>
    </source>
</evidence>
<evidence type="ECO:0000256" key="9">
    <source>
        <dbReference type="ARBA" id="ARBA00039733"/>
    </source>
</evidence>
<evidence type="ECO:0000256" key="12">
    <source>
        <dbReference type="RuleBase" id="RU003484"/>
    </source>
</evidence>
<dbReference type="PRINTS" id="PR00303">
    <property type="entry name" value="SECYTRNLCASE"/>
</dbReference>
<accession>A0A9D2GUF8</accession>
<comment type="function">
    <text evidence="10 11">The central subunit of the protein translocation channel SecYEG. Consists of two halves formed by TMs 1-5 and 6-10. These two domains form a lateral gate at the front which open onto the bilayer between TMs 2 and 7, and are clamped together by SecE at the back. The channel is closed by both a pore ring composed of hydrophobic SecY resides and a short helix (helix 2A) on the extracellular side of the membrane which forms a plug. The plug probably moves laterally to allow the channel to open. The ring and the pore may move independently.</text>
</comment>
<feature type="transmembrane region" description="Helical" evidence="10">
    <location>
        <begin position="310"/>
        <end position="331"/>
    </location>
</feature>
<sequence>MFKKIEEIFSIPELRKRILMTLMLLAVFRIGAHVPTPGVNGQALSQFFQNAGNNLLGFFDMFTGGALEKLTVFAMGVMPYISASIIMELLAVVIPTLAELKKRGSEGRQKITKYTRYLTVVVAVIQGLAISIGIENMRAPDGSPIVFMDGWQFRFIATLTLTTGTMFLVWLGEKITSYGVGNGMSLIIMAGIISSFPGAVVNTFSLMETGTVQIIPLIVAVAIMVGAFIAIVFMETSQRRLPIQYVRKGNAGGTVNAGNSYLPLRLNPAGVIPIIFASTLITLPATLATFMPQDPFVQKINFFFSPEYPVYYVLDLVLIIFFTYFYTSIIFNPTDIADNINKSGGVMPGKRPGIETANYIDYVLTRLTFIGAIYLAIVSVMPQLFIRAFGLPFYFGGTSLLIVVGVGLDVIQKIESHLLTHNYDGFLKKGRIRGRNWS</sequence>
<reference evidence="14" key="1">
    <citation type="journal article" date="2021" name="PeerJ">
        <title>Extensive microbial diversity within the chicken gut microbiome revealed by metagenomics and culture.</title>
        <authorList>
            <person name="Gilroy R."/>
            <person name="Ravi A."/>
            <person name="Getino M."/>
            <person name="Pursley I."/>
            <person name="Horton D.L."/>
            <person name="Alikhan N.F."/>
            <person name="Baker D."/>
            <person name="Gharbi K."/>
            <person name="Hall N."/>
            <person name="Watson M."/>
            <person name="Adriaenssens E.M."/>
            <person name="Foster-Nyarko E."/>
            <person name="Jarju S."/>
            <person name="Secka A."/>
            <person name="Antonio M."/>
            <person name="Oren A."/>
            <person name="Chaudhuri R.R."/>
            <person name="La Ragione R."/>
            <person name="Hildebrand F."/>
            <person name="Pallen M.J."/>
        </authorList>
    </citation>
    <scope>NUCLEOTIDE SEQUENCE</scope>
    <source>
        <strain evidence="14">ChiW4-1371</strain>
    </source>
</reference>
<organism evidence="14 15">
    <name type="scientific">Candidatus Mucispirillum faecigallinarum</name>
    <dbReference type="NCBI Taxonomy" id="2838699"/>
    <lineage>
        <taxon>Bacteria</taxon>
        <taxon>Pseudomonadati</taxon>
        <taxon>Deferribacterota</taxon>
        <taxon>Deferribacteres</taxon>
        <taxon>Deferribacterales</taxon>
        <taxon>Mucispirillaceae</taxon>
        <taxon>Mucispirillum</taxon>
    </lineage>
</organism>
<feature type="transmembrane region" description="Helical" evidence="10">
    <location>
        <begin position="367"/>
        <end position="386"/>
    </location>
</feature>
<keyword evidence="7 10" id="KW-0811">Translocation</keyword>
<dbReference type="InterPro" id="IPR026593">
    <property type="entry name" value="SecY"/>
</dbReference>
<comment type="similarity">
    <text evidence="2 10 13">Belongs to the SecY/SEC61-alpha family.</text>
</comment>
<evidence type="ECO:0000313" key="14">
    <source>
        <dbReference type="EMBL" id="HIZ89431.1"/>
    </source>
</evidence>
<comment type="subcellular location">
    <subcellularLocation>
        <location evidence="10">Cell membrane</location>
        <topology evidence="10">Multi-pass membrane protein</topology>
    </subcellularLocation>
    <subcellularLocation>
        <location evidence="1 12">Membrane</location>
        <topology evidence="1 12">Multi-pass membrane protein</topology>
    </subcellularLocation>
</comment>
<reference evidence="14" key="2">
    <citation type="submission" date="2021-04" db="EMBL/GenBank/DDBJ databases">
        <authorList>
            <person name="Gilroy R."/>
        </authorList>
    </citation>
    <scope>NUCLEOTIDE SEQUENCE</scope>
    <source>
        <strain evidence="14">ChiW4-1371</strain>
    </source>
</reference>
<comment type="subunit">
    <text evidence="10">Component of the Sec protein translocase complex. Heterotrimer consisting of SecY, SecE and SecG subunits. The heterotrimers can form oligomers, although 1 heterotrimer is thought to be able to translocate proteins. Interacts with the ribosome. Interacts with SecDF, and other proteins may be involved. Interacts with SecA.</text>
</comment>
<evidence type="ECO:0000256" key="8">
    <source>
        <dbReference type="ARBA" id="ARBA00023136"/>
    </source>
</evidence>
<dbReference type="SUPFAM" id="SSF103491">
    <property type="entry name" value="Preprotein translocase SecY subunit"/>
    <property type="match status" value="1"/>
</dbReference>
<comment type="caution">
    <text evidence="14">The sequence shown here is derived from an EMBL/GenBank/DDBJ whole genome shotgun (WGS) entry which is preliminary data.</text>
</comment>
<dbReference type="Gene3D" id="1.10.3370.10">
    <property type="entry name" value="SecY subunit domain"/>
    <property type="match status" value="1"/>
</dbReference>
<comment type="caution">
    <text evidence="10">Lacks conserved residue(s) required for the propagation of feature annotation.</text>
</comment>
<evidence type="ECO:0000256" key="5">
    <source>
        <dbReference type="ARBA" id="ARBA00022927"/>
    </source>
</evidence>
<dbReference type="InterPro" id="IPR030659">
    <property type="entry name" value="SecY_CS"/>
</dbReference>
<feature type="transmembrane region" description="Helical" evidence="10">
    <location>
        <begin position="269"/>
        <end position="290"/>
    </location>
</feature>
<feature type="transmembrane region" description="Helical" evidence="10">
    <location>
        <begin position="392"/>
        <end position="411"/>
    </location>
</feature>
<dbReference type="PIRSF" id="PIRSF004557">
    <property type="entry name" value="SecY"/>
    <property type="match status" value="1"/>
</dbReference>
<dbReference type="InterPro" id="IPR023201">
    <property type="entry name" value="SecY_dom_sf"/>
</dbReference>
<evidence type="ECO:0000256" key="1">
    <source>
        <dbReference type="ARBA" id="ARBA00004141"/>
    </source>
</evidence>
<dbReference type="AlphaFoldDB" id="A0A9D2GUF8"/>
<dbReference type="Proteomes" id="UP000824176">
    <property type="component" value="Unassembled WGS sequence"/>
</dbReference>
<feature type="transmembrane region" description="Helical" evidence="10">
    <location>
        <begin position="213"/>
        <end position="234"/>
    </location>
</feature>
<feature type="transmembrane region" description="Helical" evidence="10">
    <location>
        <begin position="70"/>
        <end position="94"/>
    </location>
</feature>
<evidence type="ECO:0000256" key="7">
    <source>
        <dbReference type="ARBA" id="ARBA00023010"/>
    </source>
</evidence>
<evidence type="ECO:0000256" key="4">
    <source>
        <dbReference type="ARBA" id="ARBA00022692"/>
    </source>
</evidence>
<evidence type="ECO:0000256" key="3">
    <source>
        <dbReference type="ARBA" id="ARBA00022448"/>
    </source>
</evidence>
<dbReference type="GO" id="GO:0006605">
    <property type="term" value="P:protein targeting"/>
    <property type="evidence" value="ECO:0007669"/>
    <property type="project" value="UniProtKB-UniRule"/>
</dbReference>
<feature type="transmembrane region" description="Helical" evidence="10">
    <location>
        <begin position="154"/>
        <end position="172"/>
    </location>
</feature>
<dbReference type="EMBL" id="DXAQ01000089">
    <property type="protein sequence ID" value="HIZ89431.1"/>
    <property type="molecule type" value="Genomic_DNA"/>
</dbReference>
<dbReference type="GO" id="GO:0005886">
    <property type="term" value="C:plasma membrane"/>
    <property type="evidence" value="ECO:0007669"/>
    <property type="project" value="UniProtKB-SubCell"/>
</dbReference>
<dbReference type="PANTHER" id="PTHR10906">
    <property type="entry name" value="SECY/SEC61-ALPHA FAMILY MEMBER"/>
    <property type="match status" value="1"/>
</dbReference>
<evidence type="ECO:0000313" key="15">
    <source>
        <dbReference type="Proteomes" id="UP000824176"/>
    </source>
</evidence>